<sequence>MSCRFPKKNLRGCRYQKKSGLPLPAGFGGAELRSSALCQVARRLRKKCQFDLLPRCEGPAKLLDRDLETKVALLLNAEPADLKCFASGKYDLTCFWEGNVTPEEYTFKYTYQNEQSMDCAVRAQPVGGGKTRYFCKLSKVLHFFPLDLHVFRAGEQIFNRSILVDRVFLLDPPANLTMTRTGKPGQLKLTWLPPPLKYMDDSMMYEVNYFAAGSPMGKRELVKAQTETTLRGLQPGTRYEARVRVKFDGTIYDGYWSAWTPTVSMETPHRDTDPLILSLCLVISFILMVLCLSVLLSRRRFLLKKMWPLVPSPENKFPDLFTVYGGDFQAWLVHSTGGLGWRFYLEELFYLEEHPAPLEVLSEASIGSAVPACAAPSRALRTTGAEGEEEEGGGGRVDAGLPYSWKEKPQERWLFEQLRPLPCHPLPPFGCAPLESKDAYVILNQDSQRDVRQGPPDDVSEESVPLQVLFTSPGTPTSQSDLGSFRNSSGTNSRLSSQSSYEDSHNPWQPKVPGYAYLTIADSGIYMDYSPMSSGRTVGPGTGGIYANEYENEIPPHGLPHSGRPIHSEC</sequence>
<evidence type="ECO:0000256" key="6">
    <source>
        <dbReference type="ARBA" id="ARBA00023157"/>
    </source>
</evidence>
<name>A0A9D3S6R6_ANGAN</name>
<evidence type="ECO:0000256" key="5">
    <source>
        <dbReference type="ARBA" id="ARBA00023136"/>
    </source>
</evidence>
<dbReference type="AlphaFoldDB" id="A0A9D3S6R6"/>
<keyword evidence="8" id="KW-0325">Glycoprotein</keyword>
<dbReference type="GO" id="GO:0009897">
    <property type="term" value="C:external side of plasma membrane"/>
    <property type="evidence" value="ECO:0007669"/>
    <property type="project" value="TreeGrafter"/>
</dbReference>
<dbReference type="EMBL" id="JAFIRN010000002">
    <property type="protein sequence ID" value="KAG5853871.1"/>
    <property type="molecule type" value="Genomic_DNA"/>
</dbReference>
<comment type="caution">
    <text evidence="12">The sequence shown here is derived from an EMBL/GenBank/DDBJ whole genome shotgun (WGS) entry which is preliminary data.</text>
</comment>
<evidence type="ECO:0000256" key="1">
    <source>
        <dbReference type="ARBA" id="ARBA00004479"/>
    </source>
</evidence>
<feature type="transmembrane region" description="Helical" evidence="10">
    <location>
        <begin position="275"/>
        <end position="296"/>
    </location>
</feature>
<dbReference type="InterPro" id="IPR003961">
    <property type="entry name" value="FN3_dom"/>
</dbReference>
<evidence type="ECO:0000256" key="10">
    <source>
        <dbReference type="SAM" id="Phobius"/>
    </source>
</evidence>
<keyword evidence="2 10" id="KW-0812">Transmembrane</keyword>
<gene>
    <name evidence="12" type="ORF">ANANG_G00031430</name>
</gene>
<dbReference type="Pfam" id="PF09067">
    <property type="entry name" value="EpoR_lig-bind"/>
    <property type="match status" value="1"/>
</dbReference>
<dbReference type="SUPFAM" id="SSF49265">
    <property type="entry name" value="Fibronectin type III"/>
    <property type="match status" value="2"/>
</dbReference>
<dbReference type="Proteomes" id="UP001044222">
    <property type="component" value="Unassembled WGS sequence"/>
</dbReference>
<evidence type="ECO:0000313" key="12">
    <source>
        <dbReference type="EMBL" id="KAG5853871.1"/>
    </source>
</evidence>
<evidence type="ECO:0000256" key="8">
    <source>
        <dbReference type="ARBA" id="ARBA00023180"/>
    </source>
</evidence>
<feature type="domain" description="Fibronectin type-III" evidence="11">
    <location>
        <begin position="172"/>
        <end position="270"/>
    </location>
</feature>
<proteinExistence type="predicted"/>
<feature type="compositionally biased region" description="Polar residues" evidence="9">
    <location>
        <begin position="469"/>
        <end position="501"/>
    </location>
</feature>
<protein>
    <recommendedName>
        <fullName evidence="11">Fibronectin type-III domain-containing protein</fullName>
    </recommendedName>
</protein>
<organism evidence="12 13">
    <name type="scientific">Anguilla anguilla</name>
    <name type="common">European freshwater eel</name>
    <name type="synonym">Muraena anguilla</name>
    <dbReference type="NCBI Taxonomy" id="7936"/>
    <lineage>
        <taxon>Eukaryota</taxon>
        <taxon>Metazoa</taxon>
        <taxon>Chordata</taxon>
        <taxon>Craniata</taxon>
        <taxon>Vertebrata</taxon>
        <taxon>Euteleostomi</taxon>
        <taxon>Actinopterygii</taxon>
        <taxon>Neopterygii</taxon>
        <taxon>Teleostei</taxon>
        <taxon>Anguilliformes</taxon>
        <taxon>Anguillidae</taxon>
        <taxon>Anguilla</taxon>
    </lineage>
</organism>
<dbReference type="InterPro" id="IPR036116">
    <property type="entry name" value="FN3_sf"/>
</dbReference>
<evidence type="ECO:0000256" key="4">
    <source>
        <dbReference type="ARBA" id="ARBA00022989"/>
    </source>
</evidence>
<keyword evidence="3" id="KW-0732">Signal</keyword>
<evidence type="ECO:0000256" key="3">
    <source>
        <dbReference type="ARBA" id="ARBA00022729"/>
    </source>
</evidence>
<evidence type="ECO:0000256" key="2">
    <source>
        <dbReference type="ARBA" id="ARBA00022692"/>
    </source>
</evidence>
<dbReference type="PANTHER" id="PTHR23037:SF28">
    <property type="entry name" value="ERYTHROPOIETIN RECEPTOR"/>
    <property type="match status" value="1"/>
</dbReference>
<dbReference type="GO" id="GO:0004896">
    <property type="term" value="F:cytokine receptor activity"/>
    <property type="evidence" value="ECO:0007669"/>
    <property type="project" value="TreeGrafter"/>
</dbReference>
<dbReference type="PROSITE" id="PS50853">
    <property type="entry name" value="FN3"/>
    <property type="match status" value="1"/>
</dbReference>
<keyword evidence="4 10" id="KW-1133">Transmembrane helix</keyword>
<evidence type="ECO:0000256" key="9">
    <source>
        <dbReference type="SAM" id="MobiDB-lite"/>
    </source>
</evidence>
<dbReference type="InterPro" id="IPR015152">
    <property type="entry name" value="Growth/epo_recpt_lig-bind"/>
</dbReference>
<dbReference type="CDD" id="cd00063">
    <property type="entry name" value="FN3"/>
    <property type="match status" value="1"/>
</dbReference>
<accession>A0A9D3S6R6</accession>
<feature type="region of interest" description="Disordered" evidence="9">
    <location>
        <begin position="469"/>
        <end position="508"/>
    </location>
</feature>
<dbReference type="Pfam" id="PF00041">
    <property type="entry name" value="fn3"/>
    <property type="match status" value="1"/>
</dbReference>
<reference evidence="12" key="1">
    <citation type="submission" date="2021-01" db="EMBL/GenBank/DDBJ databases">
        <title>A chromosome-scale assembly of European eel, Anguilla anguilla.</title>
        <authorList>
            <person name="Henkel C."/>
            <person name="Jong-Raadsen S.A."/>
            <person name="Dufour S."/>
            <person name="Weltzien F.-A."/>
            <person name="Palstra A.P."/>
            <person name="Pelster B."/>
            <person name="Spaink H.P."/>
            <person name="Van Den Thillart G.E."/>
            <person name="Jansen H."/>
            <person name="Zahm M."/>
            <person name="Klopp C."/>
            <person name="Cedric C."/>
            <person name="Louis A."/>
            <person name="Berthelot C."/>
            <person name="Parey E."/>
            <person name="Roest Crollius H."/>
            <person name="Montfort J."/>
            <person name="Robinson-Rechavi M."/>
            <person name="Bucao C."/>
            <person name="Bouchez O."/>
            <person name="Gislard M."/>
            <person name="Lluch J."/>
            <person name="Milhes M."/>
            <person name="Lampietro C."/>
            <person name="Lopez Roques C."/>
            <person name="Donnadieu C."/>
            <person name="Braasch I."/>
            <person name="Desvignes T."/>
            <person name="Postlethwait J."/>
            <person name="Bobe J."/>
            <person name="Guiguen Y."/>
            <person name="Dirks R."/>
        </authorList>
    </citation>
    <scope>NUCLEOTIDE SEQUENCE</scope>
    <source>
        <strain evidence="12">Tag_6206</strain>
        <tissue evidence="12">Liver</tissue>
    </source>
</reference>
<feature type="region of interest" description="Disordered" evidence="9">
    <location>
        <begin position="380"/>
        <end position="402"/>
    </location>
</feature>
<dbReference type="PANTHER" id="PTHR23037">
    <property type="entry name" value="CYTOKINE RECEPTOR"/>
    <property type="match status" value="1"/>
</dbReference>
<evidence type="ECO:0000256" key="7">
    <source>
        <dbReference type="ARBA" id="ARBA00023170"/>
    </source>
</evidence>
<evidence type="ECO:0000313" key="13">
    <source>
        <dbReference type="Proteomes" id="UP001044222"/>
    </source>
</evidence>
<evidence type="ECO:0000259" key="11">
    <source>
        <dbReference type="PROSITE" id="PS50853"/>
    </source>
</evidence>
<keyword evidence="5 10" id="KW-0472">Membrane</keyword>
<dbReference type="Gene3D" id="2.60.40.10">
    <property type="entry name" value="Immunoglobulins"/>
    <property type="match status" value="2"/>
</dbReference>
<dbReference type="InterPro" id="IPR013783">
    <property type="entry name" value="Ig-like_fold"/>
</dbReference>
<keyword evidence="13" id="KW-1185">Reference proteome</keyword>
<dbReference type="SMART" id="SM00060">
    <property type="entry name" value="FN3"/>
    <property type="match status" value="1"/>
</dbReference>
<keyword evidence="7" id="KW-0675">Receptor</keyword>
<keyword evidence="6" id="KW-1015">Disulfide bond</keyword>
<comment type="subcellular location">
    <subcellularLocation>
        <location evidence="1">Membrane</location>
        <topology evidence="1">Single-pass type I membrane protein</topology>
    </subcellularLocation>
</comment>